<feature type="binding site" evidence="11">
    <location>
        <position position="68"/>
    </location>
    <ligand>
        <name>substrate</name>
    </ligand>
</feature>
<keyword evidence="13" id="KW-1185">Reference proteome</keyword>
<dbReference type="InterPro" id="IPR027417">
    <property type="entry name" value="P-loop_NTPase"/>
</dbReference>
<dbReference type="HAMAP" id="MF_00109">
    <property type="entry name" value="Shikimate_kinase"/>
    <property type="match status" value="1"/>
</dbReference>
<keyword evidence="11" id="KW-0963">Cytoplasm</keyword>
<dbReference type="Proteomes" id="UP000002218">
    <property type="component" value="Chromosome"/>
</dbReference>
<feature type="binding site" evidence="11">
    <location>
        <position position="44"/>
    </location>
    <ligand>
        <name>substrate</name>
    </ligand>
</feature>
<evidence type="ECO:0000256" key="11">
    <source>
        <dbReference type="HAMAP-Rule" id="MF_00109"/>
    </source>
</evidence>
<feature type="binding site" evidence="11">
    <location>
        <position position="26"/>
    </location>
    <ligand>
        <name>Mg(2+)</name>
        <dbReference type="ChEBI" id="CHEBI:18420"/>
    </ligand>
</feature>
<keyword evidence="11" id="KW-0460">Magnesium</keyword>
<reference evidence="12 13" key="2">
    <citation type="journal article" date="2010" name="Stand. Genomic Sci.">
        <title>Complete genome sequence of Nakamurella multipartita type strain (Y-104).</title>
        <authorList>
            <person name="Tice H."/>
            <person name="Mayilraj S."/>
            <person name="Sims D."/>
            <person name="Lapidus A."/>
            <person name="Nolan M."/>
            <person name="Lucas S."/>
            <person name="Glavina Del Rio T."/>
            <person name="Copeland A."/>
            <person name="Cheng J.F."/>
            <person name="Meincke L."/>
            <person name="Bruce D."/>
            <person name="Goodwin L."/>
            <person name="Pitluck S."/>
            <person name="Ivanova N."/>
            <person name="Mavromatis K."/>
            <person name="Ovchinnikova G."/>
            <person name="Pati A."/>
            <person name="Chen A."/>
            <person name="Palaniappan K."/>
            <person name="Land M."/>
            <person name="Hauser L."/>
            <person name="Chang Y.J."/>
            <person name="Jeffries C.D."/>
            <person name="Detter J.C."/>
            <person name="Brettin T."/>
            <person name="Rohde M."/>
            <person name="Goker M."/>
            <person name="Bristow J."/>
            <person name="Eisen J.A."/>
            <person name="Markowitz V."/>
            <person name="Hugenholtz P."/>
            <person name="Kyrpides N.C."/>
            <person name="Klenk H.P."/>
            <person name="Chen F."/>
        </authorList>
    </citation>
    <scope>NUCLEOTIDE SEQUENCE [LARGE SCALE GENOMIC DNA]</scope>
    <source>
        <strain evidence="13">ATCC 700099 / DSM 44233 / CIP 104796 / JCM 9543 / NBRC 105858 / Y-104</strain>
    </source>
</reference>
<accession>C8XJM4</accession>
<evidence type="ECO:0000256" key="8">
    <source>
        <dbReference type="ARBA" id="ARBA00022840"/>
    </source>
</evidence>
<evidence type="ECO:0000256" key="2">
    <source>
        <dbReference type="ARBA" id="ARBA00006997"/>
    </source>
</evidence>
<feature type="binding site" evidence="11">
    <location>
        <position position="90"/>
    </location>
    <ligand>
        <name>substrate</name>
    </ligand>
</feature>
<dbReference type="UniPathway" id="UPA00053">
    <property type="reaction ID" value="UER00088"/>
</dbReference>
<organism evidence="12 13">
    <name type="scientific">Nakamurella multipartita (strain ATCC 700099 / DSM 44233 / CIP 104796 / JCM 9543 / NBRC 105858 / Y-104)</name>
    <name type="common">Microsphaera multipartita</name>
    <dbReference type="NCBI Taxonomy" id="479431"/>
    <lineage>
        <taxon>Bacteria</taxon>
        <taxon>Bacillati</taxon>
        <taxon>Actinomycetota</taxon>
        <taxon>Actinomycetes</taxon>
        <taxon>Nakamurellales</taxon>
        <taxon>Nakamurellaceae</taxon>
        <taxon>Nakamurella</taxon>
    </lineage>
</organism>
<dbReference type="SUPFAM" id="SSF52540">
    <property type="entry name" value="P-loop containing nucleoside triphosphate hydrolases"/>
    <property type="match status" value="1"/>
</dbReference>
<evidence type="ECO:0000256" key="10">
    <source>
        <dbReference type="ARBA" id="ARBA00048567"/>
    </source>
</evidence>
<keyword evidence="4 11" id="KW-0028">Amino-acid biosynthesis</keyword>
<comment type="caution">
    <text evidence="11">Lacks conserved residue(s) required for the propagation of feature annotation.</text>
</comment>
<comment type="catalytic activity">
    <reaction evidence="10 11">
        <text>shikimate + ATP = 3-phosphoshikimate + ADP + H(+)</text>
        <dbReference type="Rhea" id="RHEA:13121"/>
        <dbReference type="ChEBI" id="CHEBI:15378"/>
        <dbReference type="ChEBI" id="CHEBI:30616"/>
        <dbReference type="ChEBI" id="CHEBI:36208"/>
        <dbReference type="ChEBI" id="CHEBI:145989"/>
        <dbReference type="ChEBI" id="CHEBI:456216"/>
        <dbReference type="EC" id="2.7.1.71"/>
    </reaction>
</comment>
<evidence type="ECO:0000256" key="7">
    <source>
        <dbReference type="ARBA" id="ARBA00022777"/>
    </source>
</evidence>
<dbReference type="InterPro" id="IPR031322">
    <property type="entry name" value="Shikimate/glucono_kinase"/>
</dbReference>
<dbReference type="EC" id="2.7.1.71" evidence="3 11"/>
<dbReference type="PROSITE" id="PS01128">
    <property type="entry name" value="SHIKIMATE_KINASE"/>
    <property type="match status" value="1"/>
</dbReference>
<keyword evidence="9 11" id="KW-0057">Aromatic amino acid biosynthesis</keyword>
<dbReference type="GO" id="GO:0009073">
    <property type="term" value="P:aromatic amino acid family biosynthetic process"/>
    <property type="evidence" value="ECO:0007669"/>
    <property type="project" value="UniProtKB-KW"/>
</dbReference>
<comment type="cofactor">
    <cofactor evidence="11">
        <name>Mg(2+)</name>
        <dbReference type="ChEBI" id="CHEBI:18420"/>
    </cofactor>
    <text evidence="11">Binds 1 Mg(2+) ion per subunit.</text>
</comment>
<gene>
    <name evidence="11" type="primary">aroK</name>
    <name evidence="12" type="ordered locus">Namu_4297</name>
</gene>
<dbReference type="GO" id="GO:0000287">
    <property type="term" value="F:magnesium ion binding"/>
    <property type="evidence" value="ECO:0007669"/>
    <property type="project" value="UniProtKB-UniRule"/>
</dbReference>
<dbReference type="PANTHER" id="PTHR21087:SF16">
    <property type="entry name" value="SHIKIMATE KINASE 1, CHLOROPLASTIC"/>
    <property type="match status" value="1"/>
</dbReference>
<evidence type="ECO:0000313" key="12">
    <source>
        <dbReference type="EMBL" id="ACV80585.1"/>
    </source>
</evidence>
<keyword evidence="8 11" id="KW-0067">ATP-binding</keyword>
<comment type="subcellular location">
    <subcellularLocation>
        <location evidence="11">Cytoplasm</location>
    </subcellularLocation>
</comment>
<keyword evidence="11" id="KW-0479">Metal-binding</keyword>
<keyword evidence="7 11" id="KW-0418">Kinase</keyword>
<comment type="pathway">
    <text evidence="1 11">Metabolic intermediate biosynthesis; chorismate biosynthesis; chorismate from D-erythrose 4-phosphate and phosphoenolpyruvate: step 5/7.</text>
</comment>
<comment type="subunit">
    <text evidence="11">Monomer.</text>
</comment>
<dbReference type="CDD" id="cd00464">
    <property type="entry name" value="SK"/>
    <property type="match status" value="1"/>
</dbReference>
<feature type="binding site" evidence="11">
    <location>
        <position position="146"/>
    </location>
    <ligand>
        <name>substrate</name>
    </ligand>
</feature>
<dbReference type="Pfam" id="PF01202">
    <property type="entry name" value="SKI"/>
    <property type="match status" value="1"/>
</dbReference>
<keyword evidence="5 11" id="KW-0808">Transferase</keyword>
<name>C8XJM4_NAKMY</name>
<dbReference type="EMBL" id="CP001737">
    <property type="protein sequence ID" value="ACV80585.1"/>
    <property type="molecule type" value="Genomic_DNA"/>
</dbReference>
<comment type="similarity">
    <text evidence="2 11">Belongs to the shikimate kinase family.</text>
</comment>
<dbReference type="GO" id="GO:0005829">
    <property type="term" value="C:cytosol"/>
    <property type="evidence" value="ECO:0007669"/>
    <property type="project" value="TreeGrafter"/>
</dbReference>
<dbReference type="KEGG" id="nml:Namu_4297"/>
<dbReference type="PANTHER" id="PTHR21087">
    <property type="entry name" value="SHIKIMATE KINASE"/>
    <property type="match status" value="1"/>
</dbReference>
<dbReference type="STRING" id="479431.Namu_4297"/>
<feature type="binding site" evidence="11">
    <location>
        <position position="127"/>
    </location>
    <ligand>
        <name>ATP</name>
        <dbReference type="ChEBI" id="CHEBI:30616"/>
    </ligand>
</feature>
<dbReference type="HOGENOM" id="CLU_057607_3_1_11"/>
<evidence type="ECO:0000256" key="3">
    <source>
        <dbReference type="ARBA" id="ARBA00012154"/>
    </source>
</evidence>
<dbReference type="GO" id="GO:0008652">
    <property type="term" value="P:amino acid biosynthetic process"/>
    <property type="evidence" value="ECO:0007669"/>
    <property type="project" value="UniProtKB-KW"/>
</dbReference>
<feature type="binding site" evidence="11">
    <location>
        <begin position="22"/>
        <end position="27"/>
    </location>
    <ligand>
        <name>ATP</name>
        <dbReference type="ChEBI" id="CHEBI:30616"/>
    </ligand>
</feature>
<sequence>MTAPGSPAGEVRPIVVLVGPPGSGKTSVGAALARLTGRQLRDTDKDIETSAGRPIPDIFLTDGEPVFRAMERAAVAAALTEHDGVLSLGGGSVLAESTRVLLKDQTVVFLSVTMPTGVRRTGLATNRPLLTGVNPRATYKALLDARLHLYREVATLEVATDELTVEQVAAVIIQELKLS</sequence>
<dbReference type="AlphaFoldDB" id="C8XJM4"/>
<evidence type="ECO:0000256" key="9">
    <source>
        <dbReference type="ARBA" id="ARBA00023141"/>
    </source>
</evidence>
<dbReference type="Gene3D" id="3.40.50.300">
    <property type="entry name" value="P-loop containing nucleotide triphosphate hydrolases"/>
    <property type="match status" value="1"/>
</dbReference>
<comment type="function">
    <text evidence="11">Catalyzes the specific phosphorylation of the 3-hydroxyl group of shikimic acid using ATP as a cosubstrate.</text>
</comment>
<proteinExistence type="inferred from homology"/>
<reference evidence="13" key="1">
    <citation type="submission" date="2009-09" db="EMBL/GenBank/DDBJ databases">
        <title>The complete genome of Nakamurella multipartita DSM 44233.</title>
        <authorList>
            <consortium name="US DOE Joint Genome Institute (JGI-PGF)"/>
            <person name="Lucas S."/>
            <person name="Copeland A."/>
            <person name="Lapidus A."/>
            <person name="Glavina del Rio T."/>
            <person name="Dalin E."/>
            <person name="Tice H."/>
            <person name="Bruce D."/>
            <person name="Goodwin L."/>
            <person name="Pitluck S."/>
            <person name="Kyrpides N."/>
            <person name="Mavromatis K."/>
            <person name="Ivanova N."/>
            <person name="Ovchinnikova G."/>
            <person name="Sims D."/>
            <person name="Meincke L."/>
            <person name="Brettin T."/>
            <person name="Detter J.C."/>
            <person name="Han C."/>
            <person name="Larimer F."/>
            <person name="Land M."/>
            <person name="Hauser L."/>
            <person name="Markowitz V."/>
            <person name="Cheng J.-F."/>
            <person name="Hugenholtz P."/>
            <person name="Woyke T."/>
            <person name="Wu D."/>
            <person name="Klenk H.-P."/>
            <person name="Eisen J.A."/>
        </authorList>
    </citation>
    <scope>NUCLEOTIDE SEQUENCE [LARGE SCALE GENOMIC DNA]</scope>
    <source>
        <strain evidence="13">ATCC 700099 / DSM 44233 / CIP 104796 / JCM 9543 / NBRC 105858 / Y-104</strain>
    </source>
</reference>
<evidence type="ECO:0000256" key="5">
    <source>
        <dbReference type="ARBA" id="ARBA00022679"/>
    </source>
</evidence>
<dbReference type="InParanoid" id="C8XJM4"/>
<dbReference type="InterPro" id="IPR023000">
    <property type="entry name" value="Shikimate_kinase_CS"/>
</dbReference>
<evidence type="ECO:0000256" key="1">
    <source>
        <dbReference type="ARBA" id="ARBA00004842"/>
    </source>
</evidence>
<dbReference type="InterPro" id="IPR000623">
    <property type="entry name" value="Shikimate_kinase/TSH1"/>
</dbReference>
<evidence type="ECO:0000256" key="4">
    <source>
        <dbReference type="ARBA" id="ARBA00022605"/>
    </source>
</evidence>
<dbReference type="eggNOG" id="COG0703">
    <property type="taxonomic scope" value="Bacteria"/>
</dbReference>
<dbReference type="GO" id="GO:0009423">
    <property type="term" value="P:chorismate biosynthetic process"/>
    <property type="evidence" value="ECO:0007669"/>
    <property type="project" value="UniProtKB-UniRule"/>
</dbReference>
<evidence type="ECO:0000313" key="13">
    <source>
        <dbReference type="Proteomes" id="UP000002218"/>
    </source>
</evidence>
<evidence type="ECO:0000256" key="6">
    <source>
        <dbReference type="ARBA" id="ARBA00022741"/>
    </source>
</evidence>
<dbReference type="FunCoup" id="C8XJM4">
    <property type="interactions" value="154"/>
</dbReference>
<dbReference type="PRINTS" id="PR01100">
    <property type="entry name" value="SHIKIMTKNASE"/>
</dbReference>
<keyword evidence="6 11" id="KW-0547">Nucleotide-binding</keyword>
<protein>
    <recommendedName>
        <fullName evidence="3 11">Shikimate kinase</fullName>
        <shortName evidence="11">SK</shortName>
        <ecNumber evidence="3 11">2.7.1.71</ecNumber>
    </recommendedName>
</protein>
<dbReference type="GO" id="GO:0004765">
    <property type="term" value="F:shikimate kinase activity"/>
    <property type="evidence" value="ECO:0007669"/>
    <property type="project" value="UniProtKB-UniRule"/>
</dbReference>
<dbReference type="GO" id="GO:0005524">
    <property type="term" value="F:ATP binding"/>
    <property type="evidence" value="ECO:0007669"/>
    <property type="project" value="UniProtKB-UniRule"/>
</dbReference>